<comment type="caution">
    <text evidence="10">The sequence shown here is derived from an EMBL/GenBank/DDBJ whole genome shotgun (WGS) entry which is preliminary data.</text>
</comment>
<dbReference type="PROSITE" id="PS50109">
    <property type="entry name" value="HIS_KIN"/>
    <property type="match status" value="1"/>
</dbReference>
<evidence type="ECO:0000313" key="10">
    <source>
        <dbReference type="EMBL" id="RKQ35585.1"/>
    </source>
</evidence>
<keyword evidence="5 7" id="KW-0067">ATP-binding</keyword>
<keyword evidence="7" id="KW-0378">Hydrolase</keyword>
<dbReference type="GO" id="GO:0046983">
    <property type="term" value="F:protein dimerization activity"/>
    <property type="evidence" value="ECO:0007669"/>
    <property type="project" value="InterPro"/>
</dbReference>
<dbReference type="InterPro" id="IPR003594">
    <property type="entry name" value="HATPase_dom"/>
</dbReference>
<dbReference type="InterPro" id="IPR036890">
    <property type="entry name" value="HATPase_C_sf"/>
</dbReference>
<proteinExistence type="predicted"/>
<dbReference type="OrthoDB" id="9781904at2"/>
<dbReference type="PANTHER" id="PTHR24421">
    <property type="entry name" value="NITRATE/NITRITE SENSOR PROTEIN NARX-RELATED"/>
    <property type="match status" value="1"/>
</dbReference>
<dbReference type="Pfam" id="PF07730">
    <property type="entry name" value="HisKA_3"/>
    <property type="match status" value="1"/>
</dbReference>
<dbReference type="PIRSF" id="PIRSF003169">
    <property type="entry name" value="STHK_DegS"/>
    <property type="match status" value="1"/>
</dbReference>
<keyword evidence="4 7" id="KW-0418">Kinase</keyword>
<comment type="function">
    <text evidence="7">Member of the two-component regulatory system DegS/DegU, which plays an important role in the transition growth phase.</text>
</comment>
<dbReference type="InterPro" id="IPR016381">
    <property type="entry name" value="Sig_transdc_His_kinase_DegS"/>
</dbReference>
<comment type="catalytic activity">
    <reaction evidence="1 7">
        <text>ATP + protein L-histidine = ADP + protein N-phospho-L-histidine.</text>
        <dbReference type="EC" id="2.7.13.3"/>
    </reaction>
</comment>
<feature type="coiled-coil region" evidence="8">
    <location>
        <begin position="103"/>
        <end position="165"/>
    </location>
</feature>
<evidence type="ECO:0000259" key="9">
    <source>
        <dbReference type="PROSITE" id="PS50109"/>
    </source>
</evidence>
<dbReference type="EC" id="2.7.13.3" evidence="7"/>
<dbReference type="SMART" id="SM00387">
    <property type="entry name" value="HATPase_c"/>
    <property type="match status" value="1"/>
</dbReference>
<accession>A0A495A873</accession>
<keyword evidence="6 7" id="KW-0902">Two-component regulatory system</keyword>
<feature type="coiled-coil region" evidence="8">
    <location>
        <begin position="32"/>
        <end position="59"/>
    </location>
</feature>
<evidence type="ECO:0000256" key="8">
    <source>
        <dbReference type="SAM" id="Coils"/>
    </source>
</evidence>
<evidence type="ECO:0000256" key="4">
    <source>
        <dbReference type="ARBA" id="ARBA00022777"/>
    </source>
</evidence>
<evidence type="ECO:0000256" key="6">
    <source>
        <dbReference type="ARBA" id="ARBA00023012"/>
    </source>
</evidence>
<dbReference type="EC" id="3.1.3.-" evidence="7"/>
<evidence type="ECO:0000256" key="5">
    <source>
        <dbReference type="ARBA" id="ARBA00022840"/>
    </source>
</evidence>
<dbReference type="CDD" id="cd16917">
    <property type="entry name" value="HATPase_UhpB-NarQ-NarX-like"/>
    <property type="match status" value="1"/>
</dbReference>
<dbReference type="GO" id="GO:0016020">
    <property type="term" value="C:membrane"/>
    <property type="evidence" value="ECO:0007669"/>
    <property type="project" value="InterPro"/>
</dbReference>
<protein>
    <recommendedName>
        <fullName evidence="7">Signal transduction histidine-protein kinase/phosphatase DegS</fullName>
        <ecNumber evidence="7">2.7.13.3</ecNumber>
        <ecNumber evidence="7">3.1.3.-</ecNumber>
    </recommendedName>
</protein>
<gene>
    <name evidence="10" type="ORF">D8M06_04740</name>
</gene>
<dbReference type="InterPro" id="IPR008595">
    <property type="entry name" value="DegS"/>
</dbReference>
<evidence type="ECO:0000256" key="2">
    <source>
        <dbReference type="ARBA" id="ARBA00022679"/>
    </source>
</evidence>
<dbReference type="Gene3D" id="3.30.565.10">
    <property type="entry name" value="Histidine kinase-like ATPase, C-terminal domain"/>
    <property type="match status" value="1"/>
</dbReference>
<dbReference type="AlphaFoldDB" id="A0A495A873"/>
<keyword evidence="11" id="KW-1185">Reference proteome</keyword>
<dbReference type="GO" id="GO:0004721">
    <property type="term" value="F:phosphoprotein phosphatase activity"/>
    <property type="evidence" value="ECO:0007669"/>
    <property type="project" value="UniProtKB-UniRule"/>
</dbReference>
<sequence length="378" mass="44160">MAVKFSEKALDHVIDEMIDVVDHSKDEIFNISEGARSEYERLLLELRETKNKVIQHIENGDQLDQKVRFSRQRLAEVSKYFDRYSESEIRQVYENTHKMQTKLAMLRQEEKTLREKRDDLERRLINLSKTIERAEGLASKITVILNYLQDDFKQVNEMIEDAKEKQEFGLKIIEAQEDERRKISREIHDGPAQMLANILLRSEIIGKVYQQGDMDKALAEMRDIREMVRSSLYEVRRIIYDLRPMALDDLGLVPTIKKYISTIAEYNNLEIDFVMMGKEKRLNQKYEIAFFRLMQEALQNAIKHAEARFIQVKLEIASNHLRMIIKDDGKGFEPNVKKDKSFGLIGMKERVEILDGQLTIKSAIGKGTAISIQVPYNA</sequence>
<evidence type="ECO:0000256" key="3">
    <source>
        <dbReference type="ARBA" id="ARBA00022741"/>
    </source>
</evidence>
<feature type="domain" description="Histidine kinase" evidence="9">
    <location>
        <begin position="182"/>
        <end position="378"/>
    </location>
</feature>
<dbReference type="Pfam" id="PF05384">
    <property type="entry name" value="DegS"/>
    <property type="match status" value="1"/>
</dbReference>
<keyword evidence="7" id="KW-0963">Cytoplasm</keyword>
<keyword evidence="8" id="KW-0175">Coiled coil</keyword>
<dbReference type="Pfam" id="PF02518">
    <property type="entry name" value="HATPase_c"/>
    <property type="match status" value="1"/>
</dbReference>
<evidence type="ECO:0000313" key="11">
    <source>
        <dbReference type="Proteomes" id="UP000269301"/>
    </source>
</evidence>
<dbReference type="InterPro" id="IPR005467">
    <property type="entry name" value="His_kinase_dom"/>
</dbReference>
<dbReference type="GO" id="GO:0000155">
    <property type="term" value="F:phosphorelay sensor kinase activity"/>
    <property type="evidence" value="ECO:0007669"/>
    <property type="project" value="UniProtKB-UniRule"/>
</dbReference>
<keyword evidence="7" id="KW-0904">Protein phosphatase</keyword>
<dbReference type="InterPro" id="IPR050482">
    <property type="entry name" value="Sensor_HK_TwoCompSys"/>
</dbReference>
<comment type="subcellular location">
    <subcellularLocation>
        <location evidence="7">Cytoplasm</location>
    </subcellularLocation>
</comment>
<dbReference type="GO" id="GO:0005524">
    <property type="term" value="F:ATP binding"/>
    <property type="evidence" value="ECO:0007669"/>
    <property type="project" value="UniProtKB-UniRule"/>
</dbReference>
<keyword evidence="3 7" id="KW-0547">Nucleotide-binding</keyword>
<dbReference type="Proteomes" id="UP000269301">
    <property type="component" value="Unassembled WGS sequence"/>
</dbReference>
<dbReference type="RefSeq" id="WP_121203216.1">
    <property type="nucleotide sequence ID" value="NZ_RBZP01000002.1"/>
</dbReference>
<evidence type="ECO:0000256" key="1">
    <source>
        <dbReference type="ARBA" id="ARBA00000085"/>
    </source>
</evidence>
<dbReference type="PANTHER" id="PTHR24421:SF55">
    <property type="entry name" value="SENSOR HISTIDINE KINASE YDFH"/>
    <property type="match status" value="1"/>
</dbReference>
<name>A0A495A873_9BACI</name>
<reference evidence="10 11" key="1">
    <citation type="journal article" date="2016" name="Int. J. Syst. Evol. Microbiol.">
        <title>Oceanobacillus halophilus sp. nov., a novel moderately halophilic bacterium from a hypersaline lake.</title>
        <authorList>
            <person name="Amoozegar M.A."/>
            <person name="Bagheri M."/>
            <person name="Makhdoumi A."/>
            <person name="Nikou M.M."/>
            <person name="Fazeli S.A.S."/>
            <person name="Schumann P."/>
            <person name="Sproer C."/>
            <person name="Sanchez-Porro C."/>
            <person name="Ventosa A."/>
        </authorList>
    </citation>
    <scope>NUCLEOTIDE SEQUENCE [LARGE SCALE GENOMIC DNA]</scope>
    <source>
        <strain evidence="10 11">DSM 23996</strain>
    </source>
</reference>
<dbReference type="InterPro" id="IPR011712">
    <property type="entry name" value="Sig_transdc_His_kin_sub3_dim/P"/>
</dbReference>
<dbReference type="SUPFAM" id="SSF55874">
    <property type="entry name" value="ATPase domain of HSP90 chaperone/DNA topoisomerase II/histidine kinase"/>
    <property type="match status" value="1"/>
</dbReference>
<dbReference type="GO" id="GO:0005737">
    <property type="term" value="C:cytoplasm"/>
    <property type="evidence" value="ECO:0007669"/>
    <property type="project" value="UniProtKB-SubCell"/>
</dbReference>
<dbReference type="Gene3D" id="1.20.5.1930">
    <property type="match status" value="1"/>
</dbReference>
<dbReference type="EMBL" id="RBZP01000002">
    <property type="protein sequence ID" value="RKQ35585.1"/>
    <property type="molecule type" value="Genomic_DNA"/>
</dbReference>
<keyword evidence="2 7" id="KW-0808">Transferase</keyword>
<evidence type="ECO:0000256" key="7">
    <source>
        <dbReference type="PIRNR" id="PIRNR003169"/>
    </source>
</evidence>
<organism evidence="10 11">
    <name type="scientific">Oceanobacillus halophilus</name>
    <dbReference type="NCBI Taxonomy" id="930130"/>
    <lineage>
        <taxon>Bacteria</taxon>
        <taxon>Bacillati</taxon>
        <taxon>Bacillota</taxon>
        <taxon>Bacilli</taxon>
        <taxon>Bacillales</taxon>
        <taxon>Bacillaceae</taxon>
        <taxon>Oceanobacillus</taxon>
    </lineage>
</organism>